<organism evidence="2 3">
    <name type="scientific">Rattus norvegicus</name>
    <name type="common">Rat</name>
    <dbReference type="NCBI Taxonomy" id="10116"/>
    <lineage>
        <taxon>Eukaryota</taxon>
        <taxon>Metazoa</taxon>
        <taxon>Chordata</taxon>
        <taxon>Craniata</taxon>
        <taxon>Vertebrata</taxon>
        <taxon>Euteleostomi</taxon>
        <taxon>Mammalia</taxon>
        <taxon>Eutheria</taxon>
        <taxon>Euarchontoglires</taxon>
        <taxon>Glires</taxon>
        <taxon>Rodentia</taxon>
        <taxon>Myomorpha</taxon>
        <taxon>Muroidea</taxon>
        <taxon>Muridae</taxon>
        <taxon>Murinae</taxon>
        <taxon>Rattus</taxon>
    </lineage>
</organism>
<feature type="transmembrane region" description="Helical" evidence="1">
    <location>
        <begin position="50"/>
        <end position="68"/>
    </location>
</feature>
<sequence length="71" mass="8542">MITNRNSKQQKPFILYTGGLNNFPGIHWLINFINLARFPTEFALYALNLKFWWSYNFGVIVFFLLQYLETF</sequence>
<keyword evidence="1" id="KW-0812">Transmembrane</keyword>
<keyword evidence="1" id="KW-0472">Membrane</keyword>
<name>A6IR44_RAT</name>
<keyword evidence="1" id="KW-1133">Transmembrane helix</keyword>
<reference evidence="3" key="1">
    <citation type="submission" date="2005-09" db="EMBL/GenBank/DDBJ databases">
        <authorList>
            <person name="Mural R.J."/>
            <person name="Li P.W."/>
            <person name="Adams M.D."/>
            <person name="Amanatides P.G."/>
            <person name="Baden-Tillson H."/>
            <person name="Barnstead M."/>
            <person name="Chin S.H."/>
            <person name="Dew I."/>
            <person name="Evans C.A."/>
            <person name="Ferriera S."/>
            <person name="Flanigan M."/>
            <person name="Fosler C."/>
            <person name="Glodek A."/>
            <person name="Gu Z."/>
            <person name="Holt R.A."/>
            <person name="Jennings D."/>
            <person name="Kraft C.L."/>
            <person name="Lu F."/>
            <person name="Nguyen T."/>
            <person name="Nusskern D.R."/>
            <person name="Pfannkoch C.M."/>
            <person name="Sitter C."/>
            <person name="Sutton G.G."/>
            <person name="Venter J.C."/>
            <person name="Wang Z."/>
            <person name="Woodage T."/>
            <person name="Zheng X.H."/>
            <person name="Zhong F."/>
        </authorList>
    </citation>
    <scope>NUCLEOTIDE SEQUENCE [LARGE SCALE GENOMIC DNA]</scope>
    <source>
        <strain>BN</strain>
        <strain evidence="3">Sprague-Dawley</strain>
    </source>
</reference>
<protein>
    <submittedName>
        <fullName evidence="2">RCG52666, isoform CRA_c</fullName>
    </submittedName>
</protein>
<evidence type="ECO:0000313" key="2">
    <source>
        <dbReference type="EMBL" id="EDM11197.1"/>
    </source>
</evidence>
<dbReference type="AlphaFoldDB" id="A6IR44"/>
<proteinExistence type="predicted"/>
<dbReference type="EMBL" id="CH473967">
    <property type="protein sequence ID" value="EDM11197.1"/>
    <property type="molecule type" value="Genomic_DNA"/>
</dbReference>
<dbReference type="Proteomes" id="UP000234681">
    <property type="component" value="Chromosome 11"/>
</dbReference>
<evidence type="ECO:0000256" key="1">
    <source>
        <dbReference type="SAM" id="Phobius"/>
    </source>
</evidence>
<evidence type="ECO:0000313" key="3">
    <source>
        <dbReference type="Proteomes" id="UP000234681"/>
    </source>
</evidence>
<gene>
    <name evidence="2" type="ORF">rCG_52666</name>
</gene>
<feature type="transmembrane region" description="Helical" evidence="1">
    <location>
        <begin position="12"/>
        <end position="30"/>
    </location>
</feature>
<accession>A6IR44</accession>